<dbReference type="FunFam" id="3.40.50.300:FF:002050">
    <property type="entry name" value="ABC transporter, class F"/>
    <property type="match status" value="1"/>
</dbReference>
<dbReference type="InterPro" id="IPR027417">
    <property type="entry name" value="P-loop_NTPase"/>
</dbReference>
<dbReference type="InterPro" id="IPR003593">
    <property type="entry name" value="AAA+_ATPase"/>
</dbReference>
<feature type="compositionally biased region" description="Basic residues" evidence="5">
    <location>
        <begin position="106"/>
        <end position="117"/>
    </location>
</feature>
<sequence length="795" mass="90187">MNDDDSRKSKTKKSKNGKKEMVDEQIMEANSKPKKEKKSKKAKNESDNEIDQVNKATSQMSLEDEKPKKEKKKSKKKKNDTDDEEEVAALAEQIEPEAEAVMAPSKSKKKSKKNKGGKKSDSDQDEPESDRSDEPIVPTKSKFNLLMSGLDDQMDENDDQVSENNSDQDIQTKEAESEPVKETAEATDDKKLKVSRKELKKMKKKIDFDQELKNEEIKSGTENFTLTQGNQGRSENLLENSLDIKIEAFSISTKGRNLFANADLKISFGRHYGLVGPNGMGKTTLLKHIANRSLKIPTNIDLLLCEQEVQADEESAINSVLKADKKRMLLLEEEKKILSSDNQSKEEVKRLNQIYEEMNAMKADAAESKARRILAGLGFDKEMMERSTKNFSGGWRMRISLARALFMEPTFLMLDEPTNHLDLNAVIWLDNYLQNWKKTLLIVSHDQSFLDNVCTDIIHLDQEKLFYYKGNYSKFKKMLVQKRKEQLKEFEKQEKRLKELKASGKSSKQAESKAKESLTRKQEKNVKNKGMQKENDGPTELLKRPKDYIVKFKFPEPNALSAPILGLKNVSFKYQNQAYLFKNIDFAIDMQSRVAIVGPNGVGKSTLLKLMMGDIEPTSGEVVRNRFLKIGRYDQHSADQFDWSLTPVDHLRKYYNLDYQECRKRLGTLGLAGFAHEVKIGDLSGGQKARVALCDLTCKAPDVIILDEPTNNLDIESIDALADAISDYKGGVIIVSHDERLIRETDCRLYSIEGQDIFALDGDFDDYRKDLLHSLGEEIINNPSAAAAVATHDSD</sequence>
<dbReference type="PROSITE" id="PS00211">
    <property type="entry name" value="ABC_TRANSPORTER_1"/>
    <property type="match status" value="2"/>
</dbReference>
<feature type="compositionally biased region" description="Basic residues" evidence="5">
    <location>
        <begin position="69"/>
        <end position="78"/>
    </location>
</feature>
<evidence type="ECO:0000313" key="8">
    <source>
        <dbReference type="Proteomes" id="UP000276133"/>
    </source>
</evidence>
<dbReference type="InterPro" id="IPR050611">
    <property type="entry name" value="ABCF"/>
</dbReference>
<feature type="domain" description="ABC transporter" evidence="6">
    <location>
        <begin position="565"/>
        <end position="779"/>
    </location>
</feature>
<reference evidence="7 8" key="1">
    <citation type="journal article" date="2018" name="Sci. Rep.">
        <title>Genomic signatures of local adaptation to the degree of environmental predictability in rotifers.</title>
        <authorList>
            <person name="Franch-Gras L."/>
            <person name="Hahn C."/>
            <person name="Garcia-Roger E.M."/>
            <person name="Carmona M.J."/>
            <person name="Serra M."/>
            <person name="Gomez A."/>
        </authorList>
    </citation>
    <scope>NUCLEOTIDE SEQUENCE [LARGE SCALE GENOMIC DNA]</scope>
    <source>
        <strain evidence="7">HYR1</strain>
    </source>
</reference>
<accession>A0A3M7Q0J7</accession>
<feature type="region of interest" description="Disordered" evidence="5">
    <location>
        <begin position="1"/>
        <end position="190"/>
    </location>
</feature>
<evidence type="ECO:0000256" key="3">
    <source>
        <dbReference type="ARBA" id="ARBA00022741"/>
    </source>
</evidence>
<dbReference type="Gene3D" id="3.40.50.300">
    <property type="entry name" value="P-loop containing nucleotide triphosphate hydrolases"/>
    <property type="match status" value="2"/>
</dbReference>
<dbReference type="PROSITE" id="PS50893">
    <property type="entry name" value="ABC_TRANSPORTER_2"/>
    <property type="match status" value="2"/>
</dbReference>
<feature type="region of interest" description="Disordered" evidence="5">
    <location>
        <begin position="498"/>
        <end position="539"/>
    </location>
</feature>
<dbReference type="Pfam" id="PF12848">
    <property type="entry name" value="ABC_tran_Xtn"/>
    <property type="match status" value="1"/>
</dbReference>
<dbReference type="EC" id="3.6.1.15" evidence="7"/>
<dbReference type="STRING" id="10195.A0A3M7Q0J7"/>
<dbReference type="InterPro" id="IPR032781">
    <property type="entry name" value="ABC_tran_Xtn"/>
</dbReference>
<dbReference type="InterPro" id="IPR017871">
    <property type="entry name" value="ABC_transporter-like_CS"/>
</dbReference>
<evidence type="ECO:0000256" key="2">
    <source>
        <dbReference type="ARBA" id="ARBA00022737"/>
    </source>
</evidence>
<dbReference type="PANTHER" id="PTHR19211:SF14">
    <property type="entry name" value="ATP-BINDING CASSETTE SUB-FAMILY F MEMBER 1"/>
    <property type="match status" value="1"/>
</dbReference>
<name>A0A3M7Q0J7_BRAPC</name>
<dbReference type="EMBL" id="REGN01007890">
    <property type="protein sequence ID" value="RNA05016.1"/>
    <property type="molecule type" value="Genomic_DNA"/>
</dbReference>
<evidence type="ECO:0000256" key="4">
    <source>
        <dbReference type="ARBA" id="ARBA00022840"/>
    </source>
</evidence>
<feature type="compositionally biased region" description="Basic residues" evidence="5">
    <location>
        <begin position="32"/>
        <end position="41"/>
    </location>
</feature>
<dbReference type="EC" id="3.6.1.3" evidence="7"/>
<dbReference type="AlphaFoldDB" id="A0A3M7Q0J7"/>
<dbReference type="PANTHER" id="PTHR19211">
    <property type="entry name" value="ATP-BINDING TRANSPORT PROTEIN-RELATED"/>
    <property type="match status" value="1"/>
</dbReference>
<comment type="caution">
    <text evidence="7">The sequence shown here is derived from an EMBL/GenBank/DDBJ whole genome shotgun (WGS) entry which is preliminary data.</text>
</comment>
<evidence type="ECO:0000313" key="7">
    <source>
        <dbReference type="EMBL" id="RNA05016.1"/>
    </source>
</evidence>
<dbReference type="CDD" id="cd03221">
    <property type="entry name" value="ABCF_EF-3"/>
    <property type="match status" value="2"/>
</dbReference>
<keyword evidence="2" id="KW-0677">Repeat</keyword>
<dbReference type="SUPFAM" id="SSF52540">
    <property type="entry name" value="P-loop containing nucleoside triphosphate hydrolases"/>
    <property type="match status" value="2"/>
</dbReference>
<keyword evidence="4 7" id="KW-0067">ATP-binding</keyword>
<dbReference type="Proteomes" id="UP000276133">
    <property type="component" value="Unassembled WGS sequence"/>
</dbReference>
<gene>
    <name evidence="7" type="ORF">BpHYR1_032861</name>
</gene>
<keyword evidence="3" id="KW-0547">Nucleotide-binding</keyword>
<dbReference type="InterPro" id="IPR003439">
    <property type="entry name" value="ABC_transporter-like_ATP-bd"/>
</dbReference>
<evidence type="ECO:0000259" key="6">
    <source>
        <dbReference type="PROSITE" id="PS50893"/>
    </source>
</evidence>
<feature type="compositionally biased region" description="Basic and acidic residues" evidence="5">
    <location>
        <begin position="170"/>
        <end position="190"/>
    </location>
</feature>
<keyword evidence="8" id="KW-1185">Reference proteome</keyword>
<dbReference type="OrthoDB" id="2110130at2759"/>
<organism evidence="7 8">
    <name type="scientific">Brachionus plicatilis</name>
    <name type="common">Marine rotifer</name>
    <name type="synonym">Brachionus muelleri</name>
    <dbReference type="NCBI Taxonomy" id="10195"/>
    <lineage>
        <taxon>Eukaryota</taxon>
        <taxon>Metazoa</taxon>
        <taxon>Spiralia</taxon>
        <taxon>Gnathifera</taxon>
        <taxon>Rotifera</taxon>
        <taxon>Eurotatoria</taxon>
        <taxon>Monogononta</taxon>
        <taxon>Pseudotrocha</taxon>
        <taxon>Ploima</taxon>
        <taxon>Brachionidae</taxon>
        <taxon>Brachionus</taxon>
    </lineage>
</organism>
<dbReference type="SMART" id="SM00382">
    <property type="entry name" value="AAA"/>
    <property type="match status" value="2"/>
</dbReference>
<feature type="compositionally biased region" description="Acidic residues" evidence="5">
    <location>
        <begin position="152"/>
        <end position="161"/>
    </location>
</feature>
<evidence type="ECO:0000256" key="5">
    <source>
        <dbReference type="SAM" id="MobiDB-lite"/>
    </source>
</evidence>
<dbReference type="GO" id="GO:0016887">
    <property type="term" value="F:ATP hydrolysis activity"/>
    <property type="evidence" value="ECO:0007669"/>
    <property type="project" value="InterPro"/>
</dbReference>
<comment type="similarity">
    <text evidence="1">Belongs to the ABC transporter superfamily. ABCF family. EF3 subfamily.</text>
</comment>
<keyword evidence="7" id="KW-0378">Hydrolase</keyword>
<evidence type="ECO:0000256" key="1">
    <source>
        <dbReference type="ARBA" id="ARBA00011054"/>
    </source>
</evidence>
<dbReference type="FunFam" id="3.40.50.300:FF:000472">
    <property type="entry name" value="ATP-binding cassette, sub-family F (GCN20), member 1"/>
    <property type="match status" value="1"/>
</dbReference>
<dbReference type="GO" id="GO:0005524">
    <property type="term" value="F:ATP binding"/>
    <property type="evidence" value="ECO:0007669"/>
    <property type="project" value="UniProtKB-KW"/>
</dbReference>
<protein>
    <submittedName>
        <fullName evidence="7">ATP-binding cassette sub-family F member 1</fullName>
        <ecNumber evidence="7">3.6.1.15</ecNumber>
        <ecNumber evidence="7">3.6.1.3</ecNumber>
    </submittedName>
</protein>
<proteinExistence type="inferred from homology"/>
<feature type="domain" description="ABC transporter" evidence="6">
    <location>
        <begin position="244"/>
        <end position="487"/>
    </location>
</feature>
<dbReference type="Pfam" id="PF00005">
    <property type="entry name" value="ABC_tran"/>
    <property type="match status" value="2"/>
</dbReference>